<feature type="chain" id="PRO_5028933247" evidence="1">
    <location>
        <begin position="23"/>
        <end position="185"/>
    </location>
</feature>
<feature type="signal peptide" evidence="1">
    <location>
        <begin position="1"/>
        <end position="22"/>
    </location>
</feature>
<name>A0A7E4VV85_PANRE</name>
<organism evidence="2 3">
    <name type="scientific">Panagrellus redivivus</name>
    <name type="common">Microworm</name>
    <dbReference type="NCBI Taxonomy" id="6233"/>
    <lineage>
        <taxon>Eukaryota</taxon>
        <taxon>Metazoa</taxon>
        <taxon>Ecdysozoa</taxon>
        <taxon>Nematoda</taxon>
        <taxon>Chromadorea</taxon>
        <taxon>Rhabditida</taxon>
        <taxon>Tylenchina</taxon>
        <taxon>Panagrolaimomorpha</taxon>
        <taxon>Panagrolaimoidea</taxon>
        <taxon>Panagrolaimidae</taxon>
        <taxon>Panagrellus</taxon>
    </lineage>
</organism>
<dbReference type="Proteomes" id="UP000492821">
    <property type="component" value="Unassembled WGS sequence"/>
</dbReference>
<reference evidence="2" key="1">
    <citation type="journal article" date="2013" name="Genetics">
        <title>The draft genome and transcriptome of Panagrellus redivivus are shaped by the harsh demands of a free-living lifestyle.</title>
        <authorList>
            <person name="Srinivasan J."/>
            <person name="Dillman A.R."/>
            <person name="Macchietto M.G."/>
            <person name="Heikkinen L."/>
            <person name="Lakso M."/>
            <person name="Fracchia K.M."/>
            <person name="Antoshechkin I."/>
            <person name="Mortazavi A."/>
            <person name="Wong G."/>
            <person name="Sternberg P.W."/>
        </authorList>
    </citation>
    <scope>NUCLEOTIDE SEQUENCE [LARGE SCALE GENOMIC DNA]</scope>
    <source>
        <strain evidence="2">MT8872</strain>
    </source>
</reference>
<keyword evidence="1" id="KW-0732">Signal</keyword>
<proteinExistence type="predicted"/>
<evidence type="ECO:0000256" key="1">
    <source>
        <dbReference type="SAM" id="SignalP"/>
    </source>
</evidence>
<evidence type="ECO:0000313" key="2">
    <source>
        <dbReference type="Proteomes" id="UP000492821"/>
    </source>
</evidence>
<protein>
    <submittedName>
        <fullName evidence="3">Pollen Ole e 1 allergen and extensin family protein</fullName>
    </submittedName>
</protein>
<evidence type="ECO:0000313" key="3">
    <source>
        <dbReference type="WBParaSite" id="Pan_g3671.t1"/>
    </source>
</evidence>
<dbReference type="WBParaSite" id="Pan_g3671.t1">
    <property type="protein sequence ID" value="Pan_g3671.t1"/>
    <property type="gene ID" value="Pan_g3671"/>
</dbReference>
<keyword evidence="2" id="KW-1185">Reference proteome</keyword>
<reference evidence="3" key="2">
    <citation type="submission" date="2020-10" db="UniProtKB">
        <authorList>
            <consortium name="WormBaseParasite"/>
        </authorList>
    </citation>
    <scope>IDENTIFICATION</scope>
</reference>
<sequence>MASGTWRFGALLLVMTIAGTSAQVELKPEAIVYEAKLEPFEILIDRSSCPPSSFQKFDRTCFCYTTKSQGFADAGCGNGFGYVCSTTKKSNFILYHNGDLASFESKQKDKIPPMIVQTKGVKDNYLIKTLELKMGPQAGCGKVIITNVEYRTDIIDESAVKQPECPHCTKKCNGPSRPPVPQELS</sequence>
<dbReference type="AlphaFoldDB" id="A0A7E4VV85"/>
<accession>A0A7E4VV85</accession>